<reference evidence="6" key="2">
    <citation type="submission" date="2021-04" db="EMBL/GenBank/DDBJ databases">
        <title>Isolation and genomic analysis of the ibuprofen-degrading bacterium Sphingomonas strain MPO218.</title>
        <authorList>
            <person name="Aulestia M."/>
            <person name="Flores A."/>
            <person name="Mangas E.L."/>
            <person name="Perez-Pulido A.J."/>
            <person name="Santero E."/>
            <person name="Camacho E.M."/>
        </authorList>
    </citation>
    <scope>NUCLEOTIDE SEQUENCE</scope>
    <source>
        <strain evidence="6">MPO218</strain>
    </source>
</reference>
<keyword evidence="1" id="KW-0285">Flavoprotein</keyword>
<evidence type="ECO:0000313" key="6">
    <source>
        <dbReference type="EMBL" id="QTH23183.1"/>
    </source>
</evidence>
<dbReference type="GO" id="GO:0016705">
    <property type="term" value="F:oxidoreductase activity, acting on paired donors, with incorporation or reduction of molecular oxygen"/>
    <property type="evidence" value="ECO:0007669"/>
    <property type="project" value="InterPro"/>
</dbReference>
<dbReference type="PANTHER" id="PTHR42847">
    <property type="entry name" value="ALKANESULFONATE MONOOXYGENASE"/>
    <property type="match status" value="1"/>
</dbReference>
<dbReference type="SUPFAM" id="SSF51679">
    <property type="entry name" value="Bacterial luciferase-like"/>
    <property type="match status" value="1"/>
</dbReference>
<reference evidence="6" key="1">
    <citation type="submission" date="2020-07" db="EMBL/GenBank/DDBJ databases">
        <authorList>
            <person name="Camacho E."/>
        </authorList>
    </citation>
    <scope>NUCLEOTIDE SEQUENCE</scope>
    <source>
        <strain evidence="6">MPO218</strain>
    </source>
</reference>
<dbReference type="InterPro" id="IPR050172">
    <property type="entry name" value="SsuD_RutA_monooxygenase"/>
</dbReference>
<dbReference type="InterPro" id="IPR011251">
    <property type="entry name" value="Luciferase-like_dom"/>
</dbReference>
<proteinExistence type="predicted"/>
<keyword evidence="4" id="KW-0503">Monooxygenase</keyword>
<sequence>MSNNEPAKPNQLRNANRLKLGVFGTNGNGAAFTHHPDRFRCSWDANVRLARTADRLGLEAFVSAARWKAFGGDGHYSGDLMETFSWAGGIAAVTERISVISTLHVTLVHPVFAAKAAASVDLISGGRAGLNLVCGWYPAEMDLFGVQLKQHADRYALADEWVDIFNRLWTGTESFDFDGDYFRIRGGINQPRPVQPRPFFMNAGGSPRGQAFAGQNCDVAFIIPQNPDPAFVKTQVDQYRSMAREKYGREIQVWMSAYVVQRDTAAEAQDYAHAYIVEQGDDPAVEHLIRENIPNAQAMPDGAIAHMSYAFKAGYGGYPLVGTAEDIAGRIEALSTAGVDGILMTWLDYEDGLARLAQGVLPRLEAAGLRAAADKA</sequence>
<dbReference type="PANTHER" id="PTHR42847:SF4">
    <property type="entry name" value="ALKANESULFONATE MONOOXYGENASE-RELATED"/>
    <property type="match status" value="1"/>
</dbReference>
<dbReference type="AlphaFoldDB" id="A0A975D5Q8"/>
<evidence type="ECO:0000313" key="7">
    <source>
        <dbReference type="Proteomes" id="UP000664914"/>
    </source>
</evidence>
<feature type="domain" description="Luciferase-like" evidence="5">
    <location>
        <begin position="20"/>
        <end position="340"/>
    </location>
</feature>
<dbReference type="RefSeq" id="WP_011951662.1">
    <property type="nucleotide sequence ID" value="NZ_CP059319.1"/>
</dbReference>
<protein>
    <submittedName>
        <fullName evidence="6">LLM class flavin-dependent oxidoreductase</fullName>
    </submittedName>
</protein>
<keyword evidence="3" id="KW-0560">Oxidoreductase</keyword>
<evidence type="ECO:0000256" key="4">
    <source>
        <dbReference type="ARBA" id="ARBA00023033"/>
    </source>
</evidence>
<dbReference type="Pfam" id="PF00296">
    <property type="entry name" value="Bac_luciferase"/>
    <property type="match status" value="1"/>
</dbReference>
<dbReference type="InterPro" id="IPR036661">
    <property type="entry name" value="Luciferase-like_sf"/>
</dbReference>
<dbReference type="GO" id="GO:0004497">
    <property type="term" value="F:monooxygenase activity"/>
    <property type="evidence" value="ECO:0007669"/>
    <property type="project" value="UniProtKB-KW"/>
</dbReference>
<dbReference type="OMA" id="NAFMTHT"/>
<gene>
    <name evidence="6" type="ORF">HRJ34_06645</name>
</gene>
<evidence type="ECO:0000256" key="3">
    <source>
        <dbReference type="ARBA" id="ARBA00023002"/>
    </source>
</evidence>
<accession>A0A975D5Q8</accession>
<evidence type="ECO:0000259" key="5">
    <source>
        <dbReference type="Pfam" id="PF00296"/>
    </source>
</evidence>
<dbReference type="EMBL" id="CP059319">
    <property type="protein sequence ID" value="QTH23183.1"/>
    <property type="molecule type" value="Genomic_DNA"/>
</dbReference>
<evidence type="ECO:0000256" key="2">
    <source>
        <dbReference type="ARBA" id="ARBA00022643"/>
    </source>
</evidence>
<organism evidence="6 7">
    <name type="scientific">Rhizorhabdus wittichii</name>
    <dbReference type="NCBI Taxonomy" id="160791"/>
    <lineage>
        <taxon>Bacteria</taxon>
        <taxon>Pseudomonadati</taxon>
        <taxon>Pseudomonadota</taxon>
        <taxon>Alphaproteobacteria</taxon>
        <taxon>Sphingomonadales</taxon>
        <taxon>Sphingomonadaceae</taxon>
        <taxon>Rhizorhabdus</taxon>
    </lineage>
</organism>
<dbReference type="Proteomes" id="UP000664914">
    <property type="component" value="Chromosome"/>
</dbReference>
<keyword evidence="2" id="KW-0288">FMN</keyword>
<dbReference type="Gene3D" id="3.20.20.30">
    <property type="entry name" value="Luciferase-like domain"/>
    <property type="match status" value="1"/>
</dbReference>
<name>A0A975D5Q8_9SPHN</name>
<evidence type="ECO:0000256" key="1">
    <source>
        <dbReference type="ARBA" id="ARBA00022630"/>
    </source>
</evidence>